<gene>
    <name evidence="1" type="ORF">TSAR_014345</name>
</gene>
<reference evidence="1 2" key="1">
    <citation type="journal article" date="2017" name="Curr. Biol.">
        <title>The Evolution of Venom by Co-option of Single-Copy Genes.</title>
        <authorList>
            <person name="Martinson E.O."/>
            <person name="Mrinalini"/>
            <person name="Kelkar Y.D."/>
            <person name="Chang C.H."/>
            <person name="Werren J.H."/>
        </authorList>
    </citation>
    <scope>NUCLEOTIDE SEQUENCE [LARGE SCALE GENOMIC DNA]</scope>
    <source>
        <strain evidence="1 2">Alberta</strain>
        <tissue evidence="1">Whole body</tissue>
    </source>
</reference>
<dbReference type="STRING" id="543379.A0A232ELV8"/>
<dbReference type="EMBL" id="NNAY01003516">
    <property type="protein sequence ID" value="OXU19292.1"/>
    <property type="molecule type" value="Genomic_DNA"/>
</dbReference>
<evidence type="ECO:0008006" key="3">
    <source>
        <dbReference type="Google" id="ProtNLM"/>
    </source>
</evidence>
<evidence type="ECO:0000313" key="2">
    <source>
        <dbReference type="Proteomes" id="UP000215335"/>
    </source>
</evidence>
<accession>A0A232ELV8</accession>
<proteinExistence type="predicted"/>
<keyword evidence="2" id="KW-1185">Reference proteome</keyword>
<evidence type="ECO:0000313" key="1">
    <source>
        <dbReference type="EMBL" id="OXU19292.1"/>
    </source>
</evidence>
<dbReference type="AlphaFoldDB" id="A0A232ELV8"/>
<dbReference type="OrthoDB" id="7694116at2759"/>
<dbReference type="Proteomes" id="UP000215335">
    <property type="component" value="Unassembled WGS sequence"/>
</dbReference>
<dbReference type="PANTHER" id="PTHR33332">
    <property type="entry name" value="REVERSE TRANSCRIPTASE DOMAIN-CONTAINING PROTEIN"/>
    <property type="match status" value="1"/>
</dbReference>
<comment type="caution">
    <text evidence="1">The sequence shown here is derived from an EMBL/GenBank/DDBJ whole genome shotgun (WGS) entry which is preliminary data.</text>
</comment>
<organism evidence="1 2">
    <name type="scientific">Trichomalopsis sarcophagae</name>
    <dbReference type="NCBI Taxonomy" id="543379"/>
    <lineage>
        <taxon>Eukaryota</taxon>
        <taxon>Metazoa</taxon>
        <taxon>Ecdysozoa</taxon>
        <taxon>Arthropoda</taxon>
        <taxon>Hexapoda</taxon>
        <taxon>Insecta</taxon>
        <taxon>Pterygota</taxon>
        <taxon>Neoptera</taxon>
        <taxon>Endopterygota</taxon>
        <taxon>Hymenoptera</taxon>
        <taxon>Apocrita</taxon>
        <taxon>Proctotrupomorpha</taxon>
        <taxon>Chalcidoidea</taxon>
        <taxon>Pteromalidae</taxon>
        <taxon>Pteromalinae</taxon>
        <taxon>Trichomalopsis</taxon>
    </lineage>
</organism>
<protein>
    <recommendedName>
        <fullName evidence="3">Reverse transcriptase domain-containing protein</fullName>
    </recommendedName>
</protein>
<feature type="non-terminal residue" evidence="1">
    <location>
        <position position="1"/>
    </location>
</feature>
<name>A0A232ELV8_9HYME</name>
<sequence>CIARIALDADGVVKWANDNGIQLNAQKTVGIVFGSVQNLTRIDLNSLPQIVIDGTPIPFTKSVKDFGVKITDDLSWNSHISPICSRVHGVLNRLRFRTYYLYSSLKKQLVIALIFPHLDYACNVFCDLSGYLDLKLIRLFNILVHFIFRLPRDARLSPYIAKLGWLPPDKRRRYFLAATTFQILKTSKSSYLTPFLPPLSSDDSMGFHSLQHSTETISIASVKVALFDYLLNN</sequence>